<dbReference type="Proteomes" id="UP000199263">
    <property type="component" value="Unassembled WGS sequence"/>
</dbReference>
<keyword evidence="3" id="KW-1185">Reference proteome</keyword>
<organism evidence="2 3">
    <name type="scientific">Clostridium uliginosum</name>
    <dbReference type="NCBI Taxonomy" id="119641"/>
    <lineage>
        <taxon>Bacteria</taxon>
        <taxon>Bacillati</taxon>
        <taxon>Bacillota</taxon>
        <taxon>Clostridia</taxon>
        <taxon>Eubacteriales</taxon>
        <taxon>Clostridiaceae</taxon>
        <taxon>Clostridium</taxon>
    </lineage>
</organism>
<evidence type="ECO:0000256" key="1">
    <source>
        <dbReference type="SAM" id="SignalP"/>
    </source>
</evidence>
<proteinExistence type="predicted"/>
<keyword evidence="1" id="KW-0732">Signal</keyword>
<gene>
    <name evidence="2" type="ORF">SAMN05421842_11745</name>
</gene>
<evidence type="ECO:0000313" key="2">
    <source>
        <dbReference type="EMBL" id="SFD02393.1"/>
    </source>
</evidence>
<dbReference type="RefSeq" id="WP_090091836.1">
    <property type="nucleotide sequence ID" value="NZ_FOMG01000017.1"/>
</dbReference>
<dbReference type="AlphaFoldDB" id="A0A1I1P5X2"/>
<name>A0A1I1P5X2_9CLOT</name>
<evidence type="ECO:0008006" key="4">
    <source>
        <dbReference type="Google" id="ProtNLM"/>
    </source>
</evidence>
<dbReference type="EMBL" id="FOMG01000017">
    <property type="protein sequence ID" value="SFD02393.1"/>
    <property type="molecule type" value="Genomic_DNA"/>
</dbReference>
<feature type="chain" id="PRO_5011537823" description="Glycosyltransferase" evidence="1">
    <location>
        <begin position="25"/>
        <end position="216"/>
    </location>
</feature>
<protein>
    <recommendedName>
        <fullName evidence="4">Glycosyltransferase</fullName>
    </recommendedName>
</protein>
<reference evidence="2 3" key="1">
    <citation type="submission" date="2016-10" db="EMBL/GenBank/DDBJ databases">
        <authorList>
            <person name="de Groot N.N."/>
        </authorList>
    </citation>
    <scope>NUCLEOTIDE SEQUENCE [LARGE SCALE GENOMIC DNA]</scope>
    <source>
        <strain evidence="2 3">DSM 12992</strain>
    </source>
</reference>
<dbReference type="STRING" id="119641.SAMN05421842_11745"/>
<accession>A0A1I1P5X2</accession>
<sequence length="216" mass="24899">MKKIFSTLLLFVLCFTTLAIPCKAHTLENMCADKITPHKASMNLNMEERKLWIDHVLWTRNFIISDLASLEDKDAVLQRLLKNQDDIGASIKPYYGEEAGKKLSELLREHISIAGQVVDAAKSNNKDDLEKYNKLWYKNADEISKFLSSANPNWSNATLQDMLYKHLKLTTDEVVARLNKDWKLDIESFDKGEDHMIKFADMISDGIIKQFPDKFK</sequence>
<evidence type="ECO:0000313" key="3">
    <source>
        <dbReference type="Proteomes" id="UP000199263"/>
    </source>
</evidence>
<dbReference type="OrthoDB" id="2603324at2"/>
<feature type="signal peptide" evidence="1">
    <location>
        <begin position="1"/>
        <end position="24"/>
    </location>
</feature>